<feature type="compositionally biased region" description="Basic and acidic residues" evidence="1">
    <location>
        <begin position="266"/>
        <end position="284"/>
    </location>
</feature>
<evidence type="ECO:0000313" key="3">
    <source>
        <dbReference type="EMBL" id="KPI42561.1"/>
    </source>
</evidence>
<accession>A0A0N0NPB5</accession>
<sequence>MPELEGATVRVLTGDRPDDHAAREYEDNEQTDDPEQPRHIVRYIDIESGTPFCFKIHIHRKFSWQGADAIEAAAYLDGKFARVILFGKPTFDPKKHFSFSSHLDGSWSGVGHAAKHHRWVFADLETRDKTASDDTATWKNKYGDLGKLTVKLYRCQKIGAQQETTHNYFAVGQQTDLVPEKALKGRPLDATTSFMAGTAGVGPRTQDRRRLDHHPFATFDFLYRTRRALQALLIIERSPTPVPLEERDPETLTRQELLQLERQRRAAEALKKERGSVKRERDGNDSPSPTHLKSIKGADGQKIYLLDSDDEDTDDDGLEVISAPKKEAPEVVDLLD</sequence>
<dbReference type="PANTHER" id="PTHR36223:SF1">
    <property type="entry name" value="TRANSCRIPTION ELONGATION FACTOR EAF N-TERMINAL DOMAIN-CONTAINING PROTEIN"/>
    <property type="match status" value="1"/>
</dbReference>
<dbReference type="AlphaFoldDB" id="A0A0N0NPB5"/>
<evidence type="ECO:0000256" key="1">
    <source>
        <dbReference type="SAM" id="MobiDB-lite"/>
    </source>
</evidence>
<dbReference type="STRING" id="1664694.A0A0N0NPB5"/>
<feature type="domain" description="DUF7918" evidence="2">
    <location>
        <begin position="18"/>
        <end position="238"/>
    </location>
</feature>
<protein>
    <recommendedName>
        <fullName evidence="2">DUF7918 domain-containing protein</fullName>
    </recommendedName>
</protein>
<dbReference type="Pfam" id="PF25534">
    <property type="entry name" value="DUF7918"/>
    <property type="match status" value="1"/>
</dbReference>
<comment type="caution">
    <text evidence="3">The sequence shown here is derived from an EMBL/GenBank/DDBJ whole genome shotgun (WGS) entry which is preliminary data.</text>
</comment>
<evidence type="ECO:0000313" key="4">
    <source>
        <dbReference type="Proteomes" id="UP000038010"/>
    </source>
</evidence>
<dbReference type="PANTHER" id="PTHR36223">
    <property type="entry name" value="BETA-LACTAMASE-TYPE TRANSPEPTIDASE FOLD DOMAIN CONTAINING PROTEIN"/>
    <property type="match status" value="1"/>
</dbReference>
<dbReference type="InterPro" id="IPR057678">
    <property type="entry name" value="DUF7918"/>
</dbReference>
<feature type="region of interest" description="Disordered" evidence="1">
    <location>
        <begin position="266"/>
        <end position="336"/>
    </location>
</feature>
<dbReference type="Proteomes" id="UP000038010">
    <property type="component" value="Unassembled WGS sequence"/>
</dbReference>
<dbReference type="RefSeq" id="XP_018002524.1">
    <property type="nucleotide sequence ID" value="XM_018150138.1"/>
</dbReference>
<reference evidence="3 4" key="1">
    <citation type="submission" date="2015-06" db="EMBL/GenBank/DDBJ databases">
        <title>Draft genome of the ant-associated black yeast Phialophora attae CBS 131958.</title>
        <authorList>
            <person name="Moreno L.F."/>
            <person name="Stielow B.J."/>
            <person name="de Hoog S."/>
            <person name="Vicente V.A."/>
            <person name="Weiss V.A."/>
            <person name="de Vries M."/>
            <person name="Cruz L.M."/>
            <person name="Souza E.M."/>
        </authorList>
    </citation>
    <scope>NUCLEOTIDE SEQUENCE [LARGE SCALE GENOMIC DNA]</scope>
    <source>
        <strain evidence="3 4">CBS 131958</strain>
    </source>
</reference>
<dbReference type="GeneID" id="28742018"/>
<keyword evidence="4" id="KW-1185">Reference proteome</keyword>
<feature type="compositionally biased region" description="Basic and acidic residues" evidence="1">
    <location>
        <begin position="13"/>
        <end position="25"/>
    </location>
</feature>
<dbReference type="OrthoDB" id="3364132at2759"/>
<proteinExistence type="predicted"/>
<name>A0A0N0NPB5_9EURO</name>
<dbReference type="EMBL" id="LFJN01000007">
    <property type="protein sequence ID" value="KPI42561.1"/>
    <property type="molecule type" value="Genomic_DNA"/>
</dbReference>
<feature type="region of interest" description="Disordered" evidence="1">
    <location>
        <begin position="1"/>
        <end position="36"/>
    </location>
</feature>
<gene>
    <name evidence="3" type="ORF">AB675_9590</name>
</gene>
<dbReference type="VEuPathDB" id="FungiDB:AB675_9590"/>
<organism evidence="3 4">
    <name type="scientific">Cyphellophora attinorum</name>
    <dbReference type="NCBI Taxonomy" id="1664694"/>
    <lineage>
        <taxon>Eukaryota</taxon>
        <taxon>Fungi</taxon>
        <taxon>Dikarya</taxon>
        <taxon>Ascomycota</taxon>
        <taxon>Pezizomycotina</taxon>
        <taxon>Eurotiomycetes</taxon>
        <taxon>Chaetothyriomycetidae</taxon>
        <taxon>Chaetothyriales</taxon>
        <taxon>Cyphellophoraceae</taxon>
        <taxon>Cyphellophora</taxon>
    </lineage>
</organism>
<evidence type="ECO:0000259" key="2">
    <source>
        <dbReference type="Pfam" id="PF25534"/>
    </source>
</evidence>
<feature type="compositionally biased region" description="Acidic residues" evidence="1">
    <location>
        <begin position="307"/>
        <end position="318"/>
    </location>
</feature>